<comment type="similarity">
    <text evidence="5 21">Belongs to the folylpolyglutamate synthase family.</text>
</comment>
<dbReference type="GO" id="GO:0005759">
    <property type="term" value="C:mitochondrial matrix"/>
    <property type="evidence" value="ECO:0007669"/>
    <property type="project" value="UniProtKB-SubCell"/>
</dbReference>
<keyword evidence="14 22" id="KW-0067">ATP-binding</keyword>
<evidence type="ECO:0000256" key="3">
    <source>
        <dbReference type="ARBA" id="ARBA00004496"/>
    </source>
</evidence>
<evidence type="ECO:0000256" key="23">
    <source>
        <dbReference type="PIRSR" id="PIRSR038895-2"/>
    </source>
</evidence>
<dbReference type="RefSeq" id="XP_031851514.1">
    <property type="nucleotide sequence ID" value="XM_031995623.1"/>
</dbReference>
<dbReference type="InterPro" id="IPR001645">
    <property type="entry name" value="Folylpolyglutamate_synth"/>
</dbReference>
<evidence type="ECO:0000256" key="20">
    <source>
        <dbReference type="ARBA" id="ARBA00047493"/>
    </source>
</evidence>
<dbReference type="PANTHER" id="PTHR11136:SF5">
    <property type="entry name" value="FOLYLPOLYGLUTAMATE SYNTHASE, MITOCHONDRIAL"/>
    <property type="match status" value="1"/>
</dbReference>
<dbReference type="PROSITE" id="PS01012">
    <property type="entry name" value="FOLYLPOLYGLU_SYNT_2"/>
    <property type="match status" value="1"/>
</dbReference>
<evidence type="ECO:0000256" key="6">
    <source>
        <dbReference type="ARBA" id="ARBA00013025"/>
    </source>
</evidence>
<protein>
    <recommendedName>
        <fullName evidence="7 21">Folylpolyglutamate synthase</fullName>
        <ecNumber evidence="6 21">6.3.2.17</ecNumber>
    </recommendedName>
    <alternativeName>
        <fullName evidence="19 21">Folylpoly-gamma-glutamate synthetase</fullName>
    </alternativeName>
    <alternativeName>
        <fullName evidence="18 21">Tetrahydrofolylpolyglutamate synthase</fullName>
    </alternativeName>
</protein>
<dbReference type="SUPFAM" id="SSF53244">
    <property type="entry name" value="MurD-like peptide ligases, peptide-binding domain"/>
    <property type="match status" value="1"/>
</dbReference>
<evidence type="ECO:0000313" key="25">
    <source>
        <dbReference type="Proteomes" id="UP000398389"/>
    </source>
</evidence>
<dbReference type="GeneID" id="43579723"/>
<gene>
    <name evidence="24" type="ORF">SAPINGB_P000900</name>
</gene>
<comment type="catalytic activity">
    <reaction evidence="20 21">
        <text>(6S)-5,6,7,8-tetrahydrofolyl-(gamma-L-Glu)(n) + L-glutamate + ATP = (6S)-5,6,7,8-tetrahydrofolyl-(gamma-L-Glu)(n+1) + ADP + phosphate + H(+)</text>
        <dbReference type="Rhea" id="RHEA:10580"/>
        <dbReference type="Rhea" id="RHEA-COMP:14738"/>
        <dbReference type="Rhea" id="RHEA-COMP:14740"/>
        <dbReference type="ChEBI" id="CHEBI:15378"/>
        <dbReference type="ChEBI" id="CHEBI:29985"/>
        <dbReference type="ChEBI" id="CHEBI:30616"/>
        <dbReference type="ChEBI" id="CHEBI:43474"/>
        <dbReference type="ChEBI" id="CHEBI:141005"/>
        <dbReference type="ChEBI" id="CHEBI:456216"/>
        <dbReference type="EC" id="6.3.2.17"/>
    </reaction>
</comment>
<dbReference type="AlphaFoldDB" id="A0A5E8B2W5"/>
<evidence type="ECO:0000256" key="18">
    <source>
        <dbReference type="ARBA" id="ARBA00030592"/>
    </source>
</evidence>
<dbReference type="GO" id="GO:0046872">
    <property type="term" value="F:metal ion binding"/>
    <property type="evidence" value="ECO:0007669"/>
    <property type="project" value="UniProtKB-KW"/>
</dbReference>
<keyword evidence="10 21" id="KW-0436">Ligase</keyword>
<dbReference type="SUPFAM" id="SSF53623">
    <property type="entry name" value="MurD-like peptide ligases, catalytic domain"/>
    <property type="match status" value="1"/>
</dbReference>
<dbReference type="GO" id="GO:0005829">
    <property type="term" value="C:cytosol"/>
    <property type="evidence" value="ECO:0007669"/>
    <property type="project" value="TreeGrafter"/>
</dbReference>
<dbReference type="OrthoDB" id="5212574at2759"/>
<evidence type="ECO:0000313" key="24">
    <source>
        <dbReference type="EMBL" id="VVT45806.1"/>
    </source>
</evidence>
<evidence type="ECO:0000256" key="13">
    <source>
        <dbReference type="ARBA" id="ARBA00022792"/>
    </source>
</evidence>
<dbReference type="UniPathway" id="UPA00850"/>
<dbReference type="NCBIfam" id="TIGR01499">
    <property type="entry name" value="folC"/>
    <property type="match status" value="1"/>
</dbReference>
<dbReference type="GO" id="GO:0006730">
    <property type="term" value="P:one-carbon metabolic process"/>
    <property type="evidence" value="ECO:0007669"/>
    <property type="project" value="UniProtKB-KW"/>
</dbReference>
<evidence type="ECO:0000256" key="21">
    <source>
        <dbReference type="PIRNR" id="PIRNR038895"/>
    </source>
</evidence>
<comment type="pathway">
    <text evidence="4 21">Cofactor biosynthesis; tetrahydrofolylpolyglutamate biosynthesis.</text>
</comment>
<dbReference type="Proteomes" id="UP000398389">
    <property type="component" value="Unassembled WGS sequence"/>
</dbReference>
<keyword evidence="12 22" id="KW-0547">Nucleotide-binding</keyword>
<evidence type="ECO:0000256" key="17">
    <source>
        <dbReference type="ARBA" id="ARBA00023136"/>
    </source>
</evidence>
<evidence type="ECO:0000256" key="4">
    <source>
        <dbReference type="ARBA" id="ARBA00005150"/>
    </source>
</evidence>
<keyword evidence="25" id="KW-1185">Reference proteome</keyword>
<evidence type="ECO:0000256" key="16">
    <source>
        <dbReference type="ARBA" id="ARBA00023128"/>
    </source>
</evidence>
<evidence type="ECO:0000256" key="22">
    <source>
        <dbReference type="PIRSR" id="PIRSR038895-1"/>
    </source>
</evidence>
<feature type="binding site" evidence="22">
    <location>
        <position position="339"/>
    </location>
    <ligand>
        <name>ATP</name>
        <dbReference type="ChEBI" id="CHEBI:30616"/>
    </ligand>
</feature>
<reference evidence="24 25" key="1">
    <citation type="submission" date="2019-09" db="EMBL/GenBank/DDBJ databases">
        <authorList>
            <person name="Brejova B."/>
        </authorList>
    </citation>
    <scope>NUCLEOTIDE SEQUENCE [LARGE SCALE GENOMIC DNA]</scope>
</reference>
<dbReference type="EMBL" id="CABVLU010000001">
    <property type="protein sequence ID" value="VVT45806.1"/>
    <property type="molecule type" value="Genomic_DNA"/>
</dbReference>
<evidence type="ECO:0000256" key="19">
    <source>
        <dbReference type="ARBA" id="ARBA00030876"/>
    </source>
</evidence>
<dbReference type="Gene3D" id="3.90.190.20">
    <property type="entry name" value="Mur ligase, C-terminal domain"/>
    <property type="match status" value="1"/>
</dbReference>
<evidence type="ECO:0000256" key="9">
    <source>
        <dbReference type="ARBA" id="ARBA00022563"/>
    </source>
</evidence>
<keyword evidence="17" id="KW-0472">Membrane</keyword>
<dbReference type="InterPro" id="IPR036565">
    <property type="entry name" value="Mur-like_cat_sf"/>
</dbReference>
<comment type="subcellular location">
    <subcellularLocation>
        <location evidence="3">Cytoplasm</location>
    </subcellularLocation>
    <subcellularLocation>
        <location evidence="1">Mitochondrion inner membrane</location>
    </subcellularLocation>
    <subcellularLocation>
        <location evidence="2">Mitochondrion matrix</location>
    </subcellularLocation>
</comment>
<evidence type="ECO:0000256" key="8">
    <source>
        <dbReference type="ARBA" id="ARBA00022490"/>
    </source>
</evidence>
<feature type="binding site" evidence="23">
    <location>
        <position position="99"/>
    </location>
    <ligand>
        <name>Mg(2+)</name>
        <dbReference type="ChEBI" id="CHEBI:18420"/>
        <label>1</label>
    </ligand>
</feature>
<name>A0A5E8B2W5_9ASCO</name>
<evidence type="ECO:0000256" key="1">
    <source>
        <dbReference type="ARBA" id="ARBA00004273"/>
    </source>
</evidence>
<evidence type="ECO:0000256" key="14">
    <source>
        <dbReference type="ARBA" id="ARBA00022840"/>
    </source>
</evidence>
<accession>A0A5E8B2W5</accession>
<keyword evidence="11 23" id="KW-0479">Metal-binding</keyword>
<keyword evidence="8" id="KW-0963">Cytoplasm</keyword>
<dbReference type="GO" id="GO:0004326">
    <property type="term" value="F:tetrahydrofolylpolyglutamate synthase activity"/>
    <property type="evidence" value="ECO:0007669"/>
    <property type="project" value="UniProtKB-EC"/>
</dbReference>
<evidence type="ECO:0000256" key="2">
    <source>
        <dbReference type="ARBA" id="ARBA00004305"/>
    </source>
</evidence>
<keyword evidence="16" id="KW-0496">Mitochondrion</keyword>
<keyword evidence="13" id="KW-0999">Mitochondrion inner membrane</keyword>
<dbReference type="PIRSF" id="PIRSF038895">
    <property type="entry name" value="FPGS"/>
    <property type="match status" value="1"/>
</dbReference>
<dbReference type="InterPro" id="IPR023600">
    <property type="entry name" value="Folylpolyglutamate_synth_euk"/>
</dbReference>
<dbReference type="InterPro" id="IPR036615">
    <property type="entry name" value="Mur_ligase_C_dom_sf"/>
</dbReference>
<evidence type="ECO:0000256" key="12">
    <source>
        <dbReference type="ARBA" id="ARBA00022741"/>
    </source>
</evidence>
<evidence type="ECO:0000256" key="11">
    <source>
        <dbReference type="ARBA" id="ARBA00022723"/>
    </source>
</evidence>
<dbReference type="EC" id="6.3.2.17" evidence="6 21"/>
<feature type="binding site" evidence="23">
    <location>
        <position position="176"/>
    </location>
    <ligand>
        <name>Mg(2+)</name>
        <dbReference type="ChEBI" id="CHEBI:18420"/>
        <label>1</label>
    </ligand>
</feature>
<evidence type="ECO:0000256" key="7">
    <source>
        <dbReference type="ARBA" id="ARBA00018660"/>
    </source>
</evidence>
<sequence length="491" mass="53473">MRAMPDKRTYLNAVKALNSLQSNYATIQAAQAAGPQLDKAIPHMIEWARRAGYSPSDLDKLRVIHVTGTKGKGSVCAFVQAILAQYPAATGNKTGLYTSPHLKSVRERIRINGEPISKDLFTKYFFELFDRLSSSTSDLSIFPEFAPGIKPNYFRFLTLLSFHVFLSEGVKCAIYEVGIGGEYDSTNIVPHPVATGVTSLGIDHTNMLGNTIEEIAWNKGGIYKSSALALSVPQSPAALKVLEDRAREKNTPFVVLDPNTSPVRSLKLGLPARFQYINATLAVGLAKQFLLKSTPPIPDLNIDPNSPLPEKFIKGLETASWPGRCQTVSDGPNLTWFLDGAHTHESITETGLWFKTVVSPKANHRVLIFNQQKRDAGALAETLYNAIGSDTPSFDHVVFCTNVTWASGQYSAELTSINTSATSVDSLIVQKGLADAWAKIDPSSQRHIFPSIQEAVEFVKALDGQTQVLVTGSLHLVGGLLAVFDGPDEEE</sequence>
<dbReference type="GO" id="GO:0005743">
    <property type="term" value="C:mitochondrial inner membrane"/>
    <property type="evidence" value="ECO:0007669"/>
    <property type="project" value="UniProtKB-SubCell"/>
</dbReference>
<comment type="function">
    <text evidence="21">Catalyzes conversion of folates to polyglutamate derivatives allowing concentration of folate compounds in the cell and the intracellular retention of these cofactors, which are important substrates for most of the folate-dependent enzymes that are involved in one-carbon transfer reactions involved in purine, pyrimidine and amino acid synthesis.</text>
</comment>
<dbReference type="Gene3D" id="3.40.1190.10">
    <property type="entry name" value="Mur-like, catalytic domain"/>
    <property type="match status" value="1"/>
</dbReference>
<evidence type="ECO:0000256" key="10">
    <source>
        <dbReference type="ARBA" id="ARBA00022598"/>
    </source>
</evidence>
<organism evidence="24 25">
    <name type="scientific">Magnusiomyces paraingens</name>
    <dbReference type="NCBI Taxonomy" id="2606893"/>
    <lineage>
        <taxon>Eukaryota</taxon>
        <taxon>Fungi</taxon>
        <taxon>Dikarya</taxon>
        <taxon>Ascomycota</taxon>
        <taxon>Saccharomycotina</taxon>
        <taxon>Dipodascomycetes</taxon>
        <taxon>Dipodascales</taxon>
        <taxon>Dipodascaceae</taxon>
        <taxon>Magnusiomyces</taxon>
    </lineage>
</organism>
<feature type="binding site" evidence="23">
    <location>
        <position position="204"/>
    </location>
    <ligand>
        <name>Mg(2+)</name>
        <dbReference type="ChEBI" id="CHEBI:18420"/>
        <label>1</label>
    </ligand>
</feature>
<evidence type="ECO:0000256" key="15">
    <source>
        <dbReference type="ARBA" id="ARBA00022842"/>
    </source>
</evidence>
<proteinExistence type="inferred from homology"/>
<dbReference type="GO" id="GO:0005524">
    <property type="term" value="F:ATP binding"/>
    <property type="evidence" value="ECO:0007669"/>
    <property type="project" value="UniProtKB-KW"/>
</dbReference>
<dbReference type="FunFam" id="3.40.1190.10:FF:000009">
    <property type="entry name" value="Folylpolyglutamate synthase"/>
    <property type="match status" value="1"/>
</dbReference>
<evidence type="ECO:0000256" key="5">
    <source>
        <dbReference type="ARBA" id="ARBA00008276"/>
    </source>
</evidence>
<keyword evidence="15 23" id="KW-0460">Magnesium</keyword>
<dbReference type="PANTHER" id="PTHR11136">
    <property type="entry name" value="FOLYLPOLYGLUTAMATE SYNTHASE-RELATED"/>
    <property type="match status" value="1"/>
</dbReference>
<feature type="binding site" evidence="22">
    <location>
        <position position="324"/>
    </location>
    <ligand>
        <name>ATP</name>
        <dbReference type="ChEBI" id="CHEBI:30616"/>
    </ligand>
</feature>
<dbReference type="InterPro" id="IPR018109">
    <property type="entry name" value="Folylpolyglutamate_synth_CS"/>
</dbReference>
<keyword evidence="9 21" id="KW-0554">One-carbon metabolism</keyword>
<comment type="cofactor">
    <cofactor evidence="21">
        <name>a monovalent cation</name>
        <dbReference type="ChEBI" id="CHEBI:60242"/>
    </cofactor>
    <text evidence="21">A monovalent cation.</text>
</comment>